<dbReference type="Proteomes" id="UP001479436">
    <property type="component" value="Unassembled WGS sequence"/>
</dbReference>
<dbReference type="EMBL" id="JASJQH010002680">
    <property type="protein sequence ID" value="KAK9760012.1"/>
    <property type="molecule type" value="Genomic_DNA"/>
</dbReference>
<keyword evidence="2" id="KW-1185">Reference proteome</keyword>
<organism evidence="1 2">
    <name type="scientific">Basidiobolus ranarum</name>
    <dbReference type="NCBI Taxonomy" id="34480"/>
    <lineage>
        <taxon>Eukaryota</taxon>
        <taxon>Fungi</taxon>
        <taxon>Fungi incertae sedis</taxon>
        <taxon>Zoopagomycota</taxon>
        <taxon>Entomophthoromycotina</taxon>
        <taxon>Basidiobolomycetes</taxon>
        <taxon>Basidiobolales</taxon>
        <taxon>Basidiobolaceae</taxon>
        <taxon>Basidiobolus</taxon>
    </lineage>
</organism>
<sequence>MKLSQFNSVAFVLIFGVNACASFQFFNSLLLPPSLSYPCIDALSATLDCSTTLLEDNPIRYSSEFREACSGSCQKSFQQYLSTVYEKCKYPQDELYMQKYFRTKDLETAVYGLYLKNC</sequence>
<accession>A0ABR2WEU8</accession>
<reference evidence="1 2" key="1">
    <citation type="submission" date="2023-04" db="EMBL/GenBank/DDBJ databases">
        <title>Genome of Basidiobolus ranarum AG-B5.</title>
        <authorList>
            <person name="Stajich J.E."/>
            <person name="Carter-House D."/>
            <person name="Gryganskyi A."/>
        </authorList>
    </citation>
    <scope>NUCLEOTIDE SEQUENCE [LARGE SCALE GENOMIC DNA]</scope>
    <source>
        <strain evidence="1 2">AG-B5</strain>
    </source>
</reference>
<name>A0ABR2WEU8_9FUNG</name>
<evidence type="ECO:0008006" key="3">
    <source>
        <dbReference type="Google" id="ProtNLM"/>
    </source>
</evidence>
<protein>
    <recommendedName>
        <fullName evidence="3">Transmembrane protein</fullName>
    </recommendedName>
</protein>
<gene>
    <name evidence="1" type="ORF">K7432_016394</name>
</gene>
<proteinExistence type="predicted"/>
<comment type="caution">
    <text evidence="1">The sequence shown here is derived from an EMBL/GenBank/DDBJ whole genome shotgun (WGS) entry which is preliminary data.</text>
</comment>
<evidence type="ECO:0000313" key="1">
    <source>
        <dbReference type="EMBL" id="KAK9760012.1"/>
    </source>
</evidence>
<evidence type="ECO:0000313" key="2">
    <source>
        <dbReference type="Proteomes" id="UP001479436"/>
    </source>
</evidence>